<dbReference type="RefSeq" id="XP_007932084.1">
    <property type="nucleotide sequence ID" value="XM_007933893.1"/>
</dbReference>
<dbReference type="PANTHER" id="PTHR40628">
    <property type="entry name" value="CHROMO DOMAIN-CONTAINING PROTEIN"/>
    <property type="match status" value="1"/>
</dbReference>
<evidence type="ECO:0000313" key="2">
    <source>
        <dbReference type="EMBL" id="EME77317.1"/>
    </source>
</evidence>
<dbReference type="VEuPathDB" id="FungiDB:MYCFIDRAFT_83262"/>
<feature type="domain" description="Retrovirus-related Pol polyprotein from transposon TNT 1-94-like beta-barrel" evidence="1">
    <location>
        <begin position="27"/>
        <end position="100"/>
    </location>
</feature>
<dbReference type="HOGENOM" id="CLU_1511226_0_0_1"/>
<dbReference type="GeneID" id="19342040"/>
<proteinExistence type="predicted"/>
<accession>M3AIN2</accession>
<dbReference type="PANTHER" id="PTHR40628:SF1">
    <property type="entry name" value="CHROMO DOMAIN-CONTAINING PROTEIN"/>
    <property type="match status" value="1"/>
</dbReference>
<dbReference type="Pfam" id="PF22936">
    <property type="entry name" value="Pol_BBD"/>
    <property type="match status" value="1"/>
</dbReference>
<sequence>MSCMKLESFSENSAYNIDWVWSFESNVHIANHRDWFTSFSPITSEIISDNGSAVVEGIGSVELEVRKLYGEAAKRNKGPKNSKITLRNVLYVPSFPCNVMGNSIREDYDVSIGAERWLMDKRTGAGLGLLDKTKAGTVKLMLKGQAKGDTGLPDDFPERMKAVWTDEEMQKWQASKQK</sequence>
<reference evidence="2 3" key="1">
    <citation type="journal article" date="2012" name="PLoS Pathog.">
        <title>Diverse lifestyles and strategies of plant pathogenesis encoded in the genomes of eighteen Dothideomycetes fungi.</title>
        <authorList>
            <person name="Ohm R.A."/>
            <person name="Feau N."/>
            <person name="Henrissat B."/>
            <person name="Schoch C.L."/>
            <person name="Horwitz B.A."/>
            <person name="Barry K.W."/>
            <person name="Condon B.J."/>
            <person name="Copeland A.C."/>
            <person name="Dhillon B."/>
            <person name="Glaser F."/>
            <person name="Hesse C.N."/>
            <person name="Kosti I."/>
            <person name="LaButti K."/>
            <person name="Lindquist E.A."/>
            <person name="Lucas S."/>
            <person name="Salamov A.A."/>
            <person name="Bradshaw R.E."/>
            <person name="Ciuffetti L."/>
            <person name="Hamelin R.C."/>
            <person name="Kema G.H.J."/>
            <person name="Lawrence C."/>
            <person name="Scott J.A."/>
            <person name="Spatafora J.W."/>
            <person name="Turgeon B.G."/>
            <person name="de Wit P.J.G.M."/>
            <person name="Zhong S."/>
            <person name="Goodwin S.B."/>
            <person name="Grigoriev I.V."/>
        </authorList>
    </citation>
    <scope>NUCLEOTIDE SEQUENCE [LARGE SCALE GENOMIC DNA]</scope>
    <source>
        <strain evidence="2 3">CIRAD86</strain>
    </source>
</reference>
<name>M3AIN2_PSEFD</name>
<dbReference type="AlphaFoldDB" id="M3AIN2"/>
<dbReference type="eggNOG" id="ENOG502RVKT">
    <property type="taxonomic scope" value="Eukaryota"/>
</dbReference>
<evidence type="ECO:0000313" key="3">
    <source>
        <dbReference type="Proteomes" id="UP000016932"/>
    </source>
</evidence>
<dbReference type="Proteomes" id="UP000016932">
    <property type="component" value="Unassembled WGS sequence"/>
</dbReference>
<dbReference type="KEGG" id="pfj:MYCFIDRAFT_83262"/>
<organism evidence="2 3">
    <name type="scientific">Pseudocercospora fijiensis (strain CIRAD86)</name>
    <name type="common">Black leaf streak disease fungus</name>
    <name type="synonym">Mycosphaerella fijiensis</name>
    <dbReference type="NCBI Taxonomy" id="383855"/>
    <lineage>
        <taxon>Eukaryota</taxon>
        <taxon>Fungi</taxon>
        <taxon>Dikarya</taxon>
        <taxon>Ascomycota</taxon>
        <taxon>Pezizomycotina</taxon>
        <taxon>Dothideomycetes</taxon>
        <taxon>Dothideomycetidae</taxon>
        <taxon>Mycosphaerellales</taxon>
        <taxon>Mycosphaerellaceae</taxon>
        <taxon>Pseudocercospora</taxon>
    </lineage>
</organism>
<gene>
    <name evidence="2" type="ORF">MYCFIDRAFT_83262</name>
</gene>
<dbReference type="EMBL" id="KB446566">
    <property type="protein sequence ID" value="EME77317.1"/>
    <property type="molecule type" value="Genomic_DNA"/>
</dbReference>
<dbReference type="InterPro" id="IPR054722">
    <property type="entry name" value="PolX-like_BBD"/>
</dbReference>
<dbReference type="OrthoDB" id="4232400at2759"/>
<protein>
    <recommendedName>
        <fullName evidence="1">Retrovirus-related Pol polyprotein from transposon TNT 1-94-like beta-barrel domain-containing protein</fullName>
    </recommendedName>
</protein>
<evidence type="ECO:0000259" key="1">
    <source>
        <dbReference type="Pfam" id="PF22936"/>
    </source>
</evidence>
<keyword evidence="3" id="KW-1185">Reference proteome</keyword>